<name>A0A944CMN9_9BACI</name>
<dbReference type="AlphaFoldDB" id="A0A944CMN9"/>
<proteinExistence type="predicted"/>
<comment type="caution">
    <text evidence="1">The sequence shown here is derived from an EMBL/GenBank/DDBJ whole genome shotgun (WGS) entry which is preliminary data.</text>
</comment>
<sequence>MHIEFFYPIGKEPDNEPLMDLLPEGYRSAAVIFYPFFKMESGWNAIDAPSDEEVYRFATPVSWKEIQNRARLDRISDVSIGVTAYVTGGCGVKVYQRMDLVERIQRAIEPDFFFPYEDQFSVLLIDDLLRVLASKGATKIFYNKLIDGEGVFELKDLNLERKLFLCSGPMILMDEHKEFTFTCYFDESAMVFFTKEETLDCLKDTSFEGVYFEKETPLIWQNHHYQYFNNNES</sequence>
<dbReference type="RefSeq" id="WP_213368126.1">
    <property type="nucleotide sequence ID" value="NZ_QTKX01000001.1"/>
</dbReference>
<protein>
    <submittedName>
        <fullName evidence="1">DUF2711 family protein</fullName>
    </submittedName>
</protein>
<dbReference type="Pfam" id="PF10924">
    <property type="entry name" value="DUF2711"/>
    <property type="match status" value="1"/>
</dbReference>
<evidence type="ECO:0000313" key="2">
    <source>
        <dbReference type="Proteomes" id="UP000761411"/>
    </source>
</evidence>
<reference evidence="1 2" key="1">
    <citation type="journal article" date="2021" name="Microorganisms">
        <title>Bacterial Dimethylsulfoniopropionate Biosynthesis in the East China Sea.</title>
        <authorList>
            <person name="Liu J."/>
            <person name="Zhang Y."/>
            <person name="Liu J."/>
            <person name="Zhong H."/>
            <person name="Williams B.T."/>
            <person name="Zheng Y."/>
            <person name="Curson A.R.J."/>
            <person name="Sun C."/>
            <person name="Sun H."/>
            <person name="Song D."/>
            <person name="Wagner Mackenzie B."/>
            <person name="Bermejo Martinez A."/>
            <person name="Todd J.D."/>
            <person name="Zhang X.H."/>
        </authorList>
    </citation>
    <scope>NUCLEOTIDE SEQUENCE [LARGE SCALE GENOMIC DNA]</scope>
    <source>
        <strain evidence="1 2">ESS08</strain>
    </source>
</reference>
<evidence type="ECO:0000313" key="1">
    <source>
        <dbReference type="EMBL" id="MBS8264603.1"/>
    </source>
</evidence>
<dbReference type="InterPro" id="IPR024250">
    <property type="entry name" value="DUF2711"/>
</dbReference>
<gene>
    <name evidence="1" type="ORF">DYI25_09155</name>
</gene>
<dbReference type="Proteomes" id="UP000761411">
    <property type="component" value="Unassembled WGS sequence"/>
</dbReference>
<accession>A0A944CMN9</accession>
<organism evidence="1 2">
    <name type="scientific">Mesobacillus boroniphilus</name>
    <dbReference type="NCBI Taxonomy" id="308892"/>
    <lineage>
        <taxon>Bacteria</taxon>
        <taxon>Bacillati</taxon>
        <taxon>Bacillota</taxon>
        <taxon>Bacilli</taxon>
        <taxon>Bacillales</taxon>
        <taxon>Bacillaceae</taxon>
        <taxon>Mesobacillus</taxon>
    </lineage>
</organism>
<dbReference type="EMBL" id="QTKX01000001">
    <property type="protein sequence ID" value="MBS8264603.1"/>
    <property type="molecule type" value="Genomic_DNA"/>
</dbReference>
<keyword evidence="2" id="KW-1185">Reference proteome</keyword>